<dbReference type="InterPro" id="IPR006612">
    <property type="entry name" value="THAP_Znf"/>
</dbReference>
<sequence length="841" mass="93729">MSLRHVKKRCSVVHCDSVDSTIGVTLHRFPLDFHRCRAWAQFCRNVSLEKKAPSQLRELRICSRHFEPSVYLPSGRLRHDALPTRASIADTSSECSSDMDCSQSLSETSASVRRAGEPAAVSGEPVSKGYVQSRSSQSLLLFQEDADGASPTGSTLNQACSHASGFIMVQSDHTYAGPSTEASASSLEPGTAGVAATLSASADLSPGAPFSSSPLSYEGSFTSPINERRPLQKLRAKLRQLRNRNKRLQGLLLQRRRMKTTAELVDSLREHLTPAVAAFVEAQLKMHNVSRFGRRWCSQNKTFALGLYFHSPKGYRYCRKLLKLPSVRSLQLWLARVPLRVGFYPEVFDLIEKRAASFPRQDRACTIIFDEMHVSKELSYNPVPDRFEGLEEYSAAQGPNLANKALVFMAKGICTPWKQPLGYFFADKAAPATVLYDLLFKCHKMLVGAGLQPVAVVCDQGNQNVSLFSKLVTPEKPYLSVNGEPLFFIFDPPHLLKCLRNMLFKYDFRVGSDTIKSSYIRQAYEKDREMQIRSIPKLSARHFNLTFASKMSVKLAAQVFSNHCAAALCTLVTFQQLPSEAIHTARFVERIDRLFDSLNTSQKRGKSPYASAICAGSVHEEFLEECIAVFENIEVLGCARQPLCIRGFCQTMRAVLLLWNHLASRYGLTYLLTRHLNQDALENTFAIVRSKSGSNSNSSCRQFQAAFRHLLVSNLFKLSESSNCAGDMSSLLATLPVCLSKSAPSLCTAATSLPVAVEVLPYDYQSPILENNIVYFAGWLAYKFMNDHRCVTGPHTCEVRLENAAFADQSQVLLYLSVKNPGEGLQNVNTQYAFWIGYYNL</sequence>
<protein>
    <recommendedName>
        <fullName evidence="7">THAP-type domain-containing protein</fullName>
    </recommendedName>
</protein>
<dbReference type="Pfam" id="PF21788">
    <property type="entry name" value="TNP-like_GBD"/>
    <property type="match status" value="1"/>
</dbReference>
<evidence type="ECO:0000256" key="2">
    <source>
        <dbReference type="ARBA" id="ARBA00022771"/>
    </source>
</evidence>
<evidence type="ECO:0000313" key="9">
    <source>
        <dbReference type="Proteomes" id="UP001321473"/>
    </source>
</evidence>
<evidence type="ECO:0000256" key="6">
    <source>
        <dbReference type="SAM" id="MobiDB-lite"/>
    </source>
</evidence>
<dbReference type="PROSITE" id="PS50950">
    <property type="entry name" value="ZF_THAP"/>
    <property type="match status" value="1"/>
</dbReference>
<dbReference type="AlphaFoldDB" id="A0AAQ4DUS2"/>
<accession>A0AAQ4DUS2</accession>
<keyword evidence="4 5" id="KW-0238">DNA-binding</keyword>
<evidence type="ECO:0000313" key="8">
    <source>
        <dbReference type="EMBL" id="KAK8766212.1"/>
    </source>
</evidence>
<keyword evidence="1" id="KW-0479">Metal-binding</keyword>
<dbReference type="PANTHER" id="PTHR47577">
    <property type="entry name" value="THAP DOMAIN-CONTAINING PROTEIN 6"/>
    <property type="match status" value="1"/>
</dbReference>
<name>A0AAQ4DUS2_AMBAM</name>
<organism evidence="8 9">
    <name type="scientific">Amblyomma americanum</name>
    <name type="common">Lone star tick</name>
    <dbReference type="NCBI Taxonomy" id="6943"/>
    <lineage>
        <taxon>Eukaryota</taxon>
        <taxon>Metazoa</taxon>
        <taxon>Ecdysozoa</taxon>
        <taxon>Arthropoda</taxon>
        <taxon>Chelicerata</taxon>
        <taxon>Arachnida</taxon>
        <taxon>Acari</taxon>
        <taxon>Parasitiformes</taxon>
        <taxon>Ixodida</taxon>
        <taxon>Ixodoidea</taxon>
        <taxon>Ixodidae</taxon>
        <taxon>Amblyomminae</taxon>
        <taxon>Amblyomma</taxon>
    </lineage>
</organism>
<dbReference type="GO" id="GO:0003677">
    <property type="term" value="F:DNA binding"/>
    <property type="evidence" value="ECO:0007669"/>
    <property type="project" value="UniProtKB-UniRule"/>
</dbReference>
<evidence type="ECO:0000256" key="1">
    <source>
        <dbReference type="ARBA" id="ARBA00022723"/>
    </source>
</evidence>
<evidence type="ECO:0000259" key="7">
    <source>
        <dbReference type="PROSITE" id="PS50950"/>
    </source>
</evidence>
<dbReference type="InterPro" id="IPR048366">
    <property type="entry name" value="TNP-like_GBD"/>
</dbReference>
<keyword evidence="3" id="KW-0862">Zinc</keyword>
<gene>
    <name evidence="8" type="ORF">V5799_007007</name>
</gene>
<dbReference type="Pfam" id="PF21787">
    <property type="entry name" value="TNP-like_RNaseH_N"/>
    <property type="match status" value="1"/>
</dbReference>
<dbReference type="InterPro" id="IPR048365">
    <property type="entry name" value="TNP-like_RNaseH_N"/>
</dbReference>
<proteinExistence type="predicted"/>
<feature type="region of interest" description="Disordered" evidence="6">
    <location>
        <begin position="106"/>
        <end position="130"/>
    </location>
</feature>
<keyword evidence="9" id="KW-1185">Reference proteome</keyword>
<dbReference type="SMART" id="SM00980">
    <property type="entry name" value="THAP"/>
    <property type="match status" value="1"/>
</dbReference>
<dbReference type="Pfam" id="PF05485">
    <property type="entry name" value="THAP"/>
    <property type="match status" value="1"/>
</dbReference>
<dbReference type="SUPFAM" id="SSF57716">
    <property type="entry name" value="Glucocorticoid receptor-like (DNA-binding domain)"/>
    <property type="match status" value="1"/>
</dbReference>
<dbReference type="PANTHER" id="PTHR47577:SF2">
    <property type="entry name" value="THAP DOMAIN CONTAINING 9"/>
    <property type="match status" value="1"/>
</dbReference>
<dbReference type="Proteomes" id="UP001321473">
    <property type="component" value="Unassembled WGS sequence"/>
</dbReference>
<dbReference type="InterPro" id="IPR021896">
    <property type="entry name" value="THAP9-like_HTH"/>
</dbReference>
<evidence type="ECO:0000256" key="4">
    <source>
        <dbReference type="ARBA" id="ARBA00023125"/>
    </source>
</evidence>
<dbReference type="InterPro" id="IPR048367">
    <property type="entry name" value="TNP-like_RNaseH_C"/>
</dbReference>
<dbReference type="GO" id="GO:0008270">
    <property type="term" value="F:zinc ion binding"/>
    <property type="evidence" value="ECO:0007669"/>
    <property type="project" value="UniProtKB-KW"/>
</dbReference>
<reference evidence="8 9" key="1">
    <citation type="journal article" date="2023" name="Arcadia Sci">
        <title>De novo assembly of a long-read Amblyomma americanum tick genome.</title>
        <authorList>
            <person name="Chou S."/>
            <person name="Poskanzer K.E."/>
            <person name="Rollins M."/>
            <person name="Thuy-Boun P.S."/>
        </authorList>
    </citation>
    <scope>NUCLEOTIDE SEQUENCE [LARGE SCALE GENOMIC DNA]</scope>
    <source>
        <strain evidence="8">F_SG_1</strain>
        <tissue evidence="8">Salivary glands</tissue>
    </source>
</reference>
<dbReference type="Pfam" id="PF12017">
    <property type="entry name" value="Tnp_P_element"/>
    <property type="match status" value="1"/>
</dbReference>
<keyword evidence="2 5" id="KW-0863">Zinc-finger</keyword>
<feature type="domain" description="THAP-type" evidence="7">
    <location>
        <begin position="6"/>
        <end position="86"/>
    </location>
</feature>
<evidence type="ECO:0000256" key="5">
    <source>
        <dbReference type="PROSITE-ProRule" id="PRU00309"/>
    </source>
</evidence>
<dbReference type="EMBL" id="JARKHS020026574">
    <property type="protein sequence ID" value="KAK8766212.1"/>
    <property type="molecule type" value="Genomic_DNA"/>
</dbReference>
<dbReference type="Pfam" id="PF21789">
    <property type="entry name" value="TNP-like_RNaseH_C"/>
    <property type="match status" value="1"/>
</dbReference>
<evidence type="ECO:0000256" key="3">
    <source>
        <dbReference type="ARBA" id="ARBA00022833"/>
    </source>
</evidence>
<comment type="caution">
    <text evidence="8">The sequence shown here is derived from an EMBL/GenBank/DDBJ whole genome shotgun (WGS) entry which is preliminary data.</text>
</comment>
<dbReference type="SMART" id="SM00692">
    <property type="entry name" value="DM3"/>
    <property type="match status" value="1"/>
</dbReference>